<dbReference type="AlphaFoldDB" id="A0AAJ5WF43"/>
<evidence type="ECO:0000313" key="1">
    <source>
        <dbReference type="EMBL" id="WEK21402.1"/>
    </source>
</evidence>
<protein>
    <submittedName>
        <fullName evidence="1">Uncharacterized protein</fullName>
    </submittedName>
</protein>
<reference evidence="1" key="1">
    <citation type="submission" date="2023-03" db="EMBL/GenBank/DDBJ databases">
        <title>Andean soil-derived lignocellulolytic bacterial consortium as a source of novel taxa and putative plastic-active enzymes.</title>
        <authorList>
            <person name="Diaz-Garcia L."/>
            <person name="Chuvochina M."/>
            <person name="Feuerriegel G."/>
            <person name="Bunk B."/>
            <person name="Sproer C."/>
            <person name="Streit W.R."/>
            <person name="Rodriguez L.M."/>
            <person name="Overmann J."/>
            <person name="Jimenez D.J."/>
        </authorList>
    </citation>
    <scope>NUCLEOTIDE SEQUENCE</scope>
    <source>
        <strain evidence="1">MAG 3858</strain>
    </source>
</reference>
<name>A0AAJ5WF43_9SPHI</name>
<organism evidence="1 2">
    <name type="scientific">Candidatus Pedobacter colombiensis</name>
    <dbReference type="NCBI Taxonomy" id="3121371"/>
    <lineage>
        <taxon>Bacteria</taxon>
        <taxon>Pseudomonadati</taxon>
        <taxon>Bacteroidota</taxon>
        <taxon>Sphingobacteriia</taxon>
        <taxon>Sphingobacteriales</taxon>
        <taxon>Sphingobacteriaceae</taxon>
        <taxon>Pedobacter</taxon>
    </lineage>
</organism>
<accession>A0AAJ5WF43</accession>
<dbReference type="EMBL" id="CP119313">
    <property type="protein sequence ID" value="WEK21402.1"/>
    <property type="molecule type" value="Genomic_DNA"/>
</dbReference>
<evidence type="ECO:0000313" key="2">
    <source>
        <dbReference type="Proteomes" id="UP001214530"/>
    </source>
</evidence>
<proteinExistence type="predicted"/>
<gene>
    <name evidence="1" type="ORF">P0Y49_09650</name>
</gene>
<dbReference type="Proteomes" id="UP001214530">
    <property type="component" value="Chromosome"/>
</dbReference>
<sequence length="111" mass="13140">MLKNPFEQFHEHLLPIQIVGFYSKYYAKKVALKVVAYKIKNIHSHCRHIDDPTVAVEIFQITSKHELHEYYRINTLLPFLTIILLGEVVEEAKIKLLFKMAVHIIDRDLIR</sequence>